<gene>
    <name evidence="6" type="ORF">AB5S05_16635</name>
</gene>
<dbReference type="InterPro" id="IPR006016">
    <property type="entry name" value="UspA"/>
</dbReference>
<feature type="domain" description="UspA" evidence="5">
    <location>
        <begin position="152"/>
        <end position="297"/>
    </location>
</feature>
<dbReference type="EMBL" id="JBFTEG010000014">
    <property type="protein sequence ID" value="MEX6503693.1"/>
    <property type="molecule type" value="Genomic_DNA"/>
</dbReference>
<proteinExistence type="inferred from homology"/>
<dbReference type="PANTHER" id="PTHR47892">
    <property type="entry name" value="UNIVERSAL STRESS PROTEIN E"/>
    <property type="match status" value="1"/>
</dbReference>
<evidence type="ECO:0000313" key="7">
    <source>
        <dbReference type="Proteomes" id="UP001560296"/>
    </source>
</evidence>
<keyword evidence="3" id="KW-0963">Cytoplasm</keyword>
<comment type="caution">
    <text evidence="6">The sequence shown here is derived from an EMBL/GenBank/DDBJ whole genome shotgun (WGS) entry which is preliminary data.</text>
</comment>
<comment type="function">
    <text evidence="4">Required for resistance to DNA-damaging agents.</text>
</comment>
<comment type="subcellular location">
    <subcellularLocation>
        <location evidence="1">Cytoplasm</location>
    </subcellularLocation>
</comment>
<dbReference type="PANTHER" id="PTHR47892:SF1">
    <property type="entry name" value="UNIVERSAL STRESS PROTEIN E"/>
    <property type="match status" value="1"/>
</dbReference>
<keyword evidence="7" id="KW-1185">Reference proteome</keyword>
<dbReference type="Proteomes" id="UP001560296">
    <property type="component" value="Unassembled WGS sequence"/>
</dbReference>
<dbReference type="Gene3D" id="3.40.50.12370">
    <property type="match status" value="1"/>
</dbReference>
<protein>
    <submittedName>
        <fullName evidence="6">Universal stress protein</fullName>
    </submittedName>
</protein>
<evidence type="ECO:0000256" key="2">
    <source>
        <dbReference type="ARBA" id="ARBA00008791"/>
    </source>
</evidence>
<organism evidence="6 7">
    <name type="scientific">Pseudomonas zhanjiangensis</name>
    <dbReference type="NCBI Taxonomy" id="3239015"/>
    <lineage>
        <taxon>Bacteria</taxon>
        <taxon>Pseudomonadati</taxon>
        <taxon>Pseudomonadota</taxon>
        <taxon>Gammaproteobacteria</taxon>
        <taxon>Pseudomonadales</taxon>
        <taxon>Pseudomonadaceae</taxon>
        <taxon>Pseudomonas</taxon>
    </lineage>
</organism>
<sequence>MSQYQRVLLIADPAMRHSPALQRAAALAEATGASLHLSAFVEPLATLPLLDKGIQEETRERCLQERREWLADEAALMASKGVHVTREVVWTQQVREEILSHVREMQPDLLVKDLQHEPLLKRAFITPLDWHLLRDCPVPVHLVSQAANPLPKRVLAAVDPSQPQTQISGLNQRILAAANGLALQCNAELHLVHTYDLMPAYLGSVGAGAAGWSGDLVEELRQSQHWAFTALADDFGVPAERRHFIPGSPIGAIADFAAQQQMDVIVMGRVHRQGLSKLIGSTTEHILNHGPSSILAIS</sequence>
<evidence type="ECO:0000256" key="3">
    <source>
        <dbReference type="ARBA" id="ARBA00022490"/>
    </source>
</evidence>
<evidence type="ECO:0000313" key="6">
    <source>
        <dbReference type="EMBL" id="MEX6503693.1"/>
    </source>
</evidence>
<name>A0ABV3Z0G5_9PSED</name>
<evidence type="ECO:0000259" key="5">
    <source>
        <dbReference type="Pfam" id="PF00582"/>
    </source>
</evidence>
<evidence type="ECO:0000256" key="1">
    <source>
        <dbReference type="ARBA" id="ARBA00004496"/>
    </source>
</evidence>
<feature type="domain" description="UspA" evidence="5">
    <location>
        <begin position="4"/>
        <end position="143"/>
    </location>
</feature>
<dbReference type="RefSeq" id="WP_369288637.1">
    <property type="nucleotide sequence ID" value="NZ_JBFTEG010000014.1"/>
</dbReference>
<dbReference type="SUPFAM" id="SSF52402">
    <property type="entry name" value="Adenine nucleotide alpha hydrolases-like"/>
    <property type="match status" value="2"/>
</dbReference>
<dbReference type="Pfam" id="PF00582">
    <property type="entry name" value="Usp"/>
    <property type="match status" value="2"/>
</dbReference>
<reference evidence="6 7" key="1">
    <citation type="submission" date="2024-07" db="EMBL/GenBank/DDBJ databases">
        <authorList>
            <person name="Li M."/>
        </authorList>
    </citation>
    <scope>NUCLEOTIDE SEQUENCE [LARGE SCALE GENOMIC DNA]</scope>
    <source>
        <strain evidence="6 7">25A3E</strain>
    </source>
</reference>
<comment type="similarity">
    <text evidence="2">Belongs to the universal stress protein A family.</text>
</comment>
<accession>A0ABV3Z0G5</accession>
<evidence type="ECO:0000256" key="4">
    <source>
        <dbReference type="ARBA" id="ARBA00037131"/>
    </source>
</evidence>